<gene>
    <name evidence="1" type="ORF">UFOVP1068_48</name>
</gene>
<accession>A0A6J5QBT0</accession>
<name>A0A6J5QBT0_9CAUD</name>
<proteinExistence type="predicted"/>
<reference evidence="1" key="1">
    <citation type="submission" date="2020-05" db="EMBL/GenBank/DDBJ databases">
        <authorList>
            <person name="Chiriac C."/>
            <person name="Salcher M."/>
            <person name="Ghai R."/>
            <person name="Kavagutti S V."/>
        </authorList>
    </citation>
    <scope>NUCLEOTIDE SEQUENCE</scope>
</reference>
<sequence>MADAVTSQTLMDGERLAIMKFTNISDGTGETAVTKVNVASLNPNSWGKACTGVTVTKITSVCHGMEVRMYWDATTDVPFFLSTVNTNYENDFSSFGGIANNAGTGKNGNIVFSTSDQTNGDTYTVVLEMVKSYAA</sequence>
<dbReference type="EMBL" id="LR797013">
    <property type="protein sequence ID" value="CAB4181563.1"/>
    <property type="molecule type" value="Genomic_DNA"/>
</dbReference>
<protein>
    <submittedName>
        <fullName evidence="1">Uncharacterized protein</fullName>
    </submittedName>
</protein>
<organism evidence="1">
    <name type="scientific">uncultured Caudovirales phage</name>
    <dbReference type="NCBI Taxonomy" id="2100421"/>
    <lineage>
        <taxon>Viruses</taxon>
        <taxon>Duplodnaviria</taxon>
        <taxon>Heunggongvirae</taxon>
        <taxon>Uroviricota</taxon>
        <taxon>Caudoviricetes</taxon>
        <taxon>Peduoviridae</taxon>
        <taxon>Maltschvirus</taxon>
        <taxon>Maltschvirus maltsch</taxon>
    </lineage>
</organism>
<evidence type="ECO:0000313" key="1">
    <source>
        <dbReference type="EMBL" id="CAB4181563.1"/>
    </source>
</evidence>